<gene>
    <name evidence="2" type="ORF">DET48_1713</name>
</gene>
<evidence type="ECO:0000313" key="3">
    <source>
        <dbReference type="Proteomes" id="UP000248729"/>
    </source>
</evidence>
<evidence type="ECO:0000313" key="2">
    <source>
        <dbReference type="EMBL" id="RAS52296.1"/>
    </source>
</evidence>
<dbReference type="Proteomes" id="UP000248729">
    <property type="component" value="Unassembled WGS sequence"/>
</dbReference>
<comment type="caution">
    <text evidence="2">The sequence shown here is derived from an EMBL/GenBank/DDBJ whole genome shotgun (WGS) entry which is preliminary data.</text>
</comment>
<dbReference type="Gene3D" id="1.10.30.50">
    <property type="match status" value="1"/>
</dbReference>
<dbReference type="InterPro" id="IPR003615">
    <property type="entry name" value="HNH_nuc"/>
</dbReference>
<accession>A0A329DSZ0</accession>
<organism evidence="2 3">
    <name type="scientific">Vibrio diazotrophicus</name>
    <dbReference type="NCBI Taxonomy" id="685"/>
    <lineage>
        <taxon>Bacteria</taxon>
        <taxon>Pseudomonadati</taxon>
        <taxon>Pseudomonadota</taxon>
        <taxon>Gammaproteobacteria</taxon>
        <taxon>Vibrionales</taxon>
        <taxon>Vibrionaceae</taxon>
        <taxon>Vibrio</taxon>
    </lineage>
</organism>
<dbReference type="EMBL" id="QLTR01000071">
    <property type="protein sequence ID" value="RAS52296.1"/>
    <property type="molecule type" value="Genomic_DNA"/>
</dbReference>
<name>A0A329DSZ0_VIBDI</name>
<feature type="domain" description="HNH nuclease" evidence="1">
    <location>
        <begin position="37"/>
        <end position="94"/>
    </location>
</feature>
<dbReference type="CDD" id="cd00085">
    <property type="entry name" value="HNHc"/>
    <property type="match status" value="1"/>
</dbReference>
<protein>
    <submittedName>
        <fullName evidence="2">Uncharacterized protein (TIGR02646 family)</fullName>
    </submittedName>
</protein>
<evidence type="ECO:0000259" key="1">
    <source>
        <dbReference type="SMART" id="SM00507"/>
    </source>
</evidence>
<sequence length="247" mass="28105">MIKLERLPKPGFLNDKKIEELVEEFKKSGSSVWNTDQIKEPLLSSSYGKCSYCECDLTEESKYMEVEHFEDKKHNPDKVVAWENLLPSCKKCNGSKSTHDVISDPILNPYVQDPREHLAIRLFRMRGLTQIGKNSIDVIGLNNQERLVLKRFEIGSQVADSIEVAWERYHTFKSNERTQSKNRLISLIEGILLECQPKAIYAATTATVVLTDSSFLALIATMKIDGLWSEDLENLHITAQSLTLQCA</sequence>
<dbReference type="AlphaFoldDB" id="A0A329DSZ0"/>
<dbReference type="SMART" id="SM00507">
    <property type="entry name" value="HNHc"/>
    <property type="match status" value="1"/>
</dbReference>
<proteinExistence type="predicted"/>
<reference evidence="2 3" key="1">
    <citation type="submission" date="2018-06" db="EMBL/GenBank/DDBJ databases">
        <title>Freshwater and sediment microbial communities from various areas in North America, analyzing microbe dynamics in response to fracking.</title>
        <authorList>
            <person name="Lamendella R."/>
        </authorList>
    </citation>
    <scope>NUCLEOTIDE SEQUENCE [LARGE SCALE GENOMIC DNA]</scope>
    <source>
        <strain evidence="2 3">99A</strain>
    </source>
</reference>
<dbReference type="RefSeq" id="WP_112404906.1">
    <property type="nucleotide sequence ID" value="NZ_QLTR01000071.1"/>
</dbReference>